<sequence length="182" mass="20991">MYPEDFRSESDTMYQGTHHFCLFFHDFQIQTLKHLTEITTTGKPDYKKVGPDVIKDCKSFEDCSPALKCLNDTTLEDVTEKLITNCEAAEYFITVFPECNEKLEALNSNCLQEWNPFPEVKSNATLVEKMDAEREACKNFYEKEECVKRTIVKTCGEDEWEKFNKHQKNVAKILGVCGEGSD</sequence>
<dbReference type="AlphaFoldDB" id="G0MA20"/>
<keyword evidence="3" id="KW-1185">Reference proteome</keyword>
<protein>
    <recommendedName>
        <fullName evidence="1">T20D4.11-like domain-containing protein</fullName>
    </recommendedName>
</protein>
<evidence type="ECO:0000259" key="1">
    <source>
        <dbReference type="Pfam" id="PF01579"/>
    </source>
</evidence>
<dbReference type="InterPro" id="IPR002542">
    <property type="entry name" value="T20D4.11-like_dom"/>
</dbReference>
<gene>
    <name evidence="2" type="ORF">CAEBREN_10837</name>
</gene>
<dbReference type="HOGENOM" id="CLU_078890_3_0_1"/>
<reference evidence="3" key="1">
    <citation type="submission" date="2011-07" db="EMBL/GenBank/DDBJ databases">
        <authorList>
            <consortium name="Caenorhabditis brenneri Sequencing and Analysis Consortium"/>
            <person name="Wilson R.K."/>
        </authorList>
    </citation>
    <scope>NUCLEOTIDE SEQUENCE [LARGE SCALE GENOMIC DNA]</scope>
    <source>
        <strain evidence="3">PB2801</strain>
    </source>
</reference>
<evidence type="ECO:0000313" key="3">
    <source>
        <dbReference type="Proteomes" id="UP000008068"/>
    </source>
</evidence>
<dbReference type="Proteomes" id="UP000008068">
    <property type="component" value="Unassembled WGS sequence"/>
</dbReference>
<dbReference type="InParanoid" id="G0MA20"/>
<feature type="domain" description="T20D4.11-like" evidence="1">
    <location>
        <begin position="31"/>
        <end position="177"/>
    </location>
</feature>
<dbReference type="Pfam" id="PF01579">
    <property type="entry name" value="DUF19"/>
    <property type="match status" value="1"/>
</dbReference>
<dbReference type="EMBL" id="GL379787">
    <property type="protein sequence ID" value="EGT31041.1"/>
    <property type="molecule type" value="Genomic_DNA"/>
</dbReference>
<evidence type="ECO:0000313" key="2">
    <source>
        <dbReference type="EMBL" id="EGT31041.1"/>
    </source>
</evidence>
<dbReference type="eggNOG" id="ENOG502TIN0">
    <property type="taxonomic scope" value="Eukaryota"/>
</dbReference>
<name>G0MA20_CAEBE</name>
<dbReference type="PANTHER" id="PTHR21453">
    <property type="entry name" value="DUF19 DOMAIN-CONTAINING PROTEIN-RELATED-RELATED"/>
    <property type="match status" value="1"/>
</dbReference>
<accession>G0MA20</accession>
<dbReference type="OrthoDB" id="5774348at2759"/>
<organism evidence="3">
    <name type="scientific">Caenorhabditis brenneri</name>
    <name type="common">Nematode worm</name>
    <dbReference type="NCBI Taxonomy" id="135651"/>
    <lineage>
        <taxon>Eukaryota</taxon>
        <taxon>Metazoa</taxon>
        <taxon>Ecdysozoa</taxon>
        <taxon>Nematoda</taxon>
        <taxon>Chromadorea</taxon>
        <taxon>Rhabditida</taxon>
        <taxon>Rhabditina</taxon>
        <taxon>Rhabditomorpha</taxon>
        <taxon>Rhabditoidea</taxon>
        <taxon>Rhabditidae</taxon>
        <taxon>Peloderinae</taxon>
        <taxon>Caenorhabditis</taxon>
    </lineage>
</organism>
<proteinExistence type="predicted"/>
<dbReference type="OMA" id="REACKNF"/>